<dbReference type="Proteomes" id="UP001152797">
    <property type="component" value="Unassembled WGS sequence"/>
</dbReference>
<reference evidence="2 3" key="2">
    <citation type="submission" date="2024-05" db="EMBL/GenBank/DDBJ databases">
        <authorList>
            <person name="Chen Y."/>
            <person name="Shah S."/>
            <person name="Dougan E. K."/>
            <person name="Thang M."/>
            <person name="Chan C."/>
        </authorList>
    </citation>
    <scope>NUCLEOTIDE SEQUENCE [LARGE SCALE GENOMIC DNA]</scope>
</reference>
<accession>A0A9P1BZH0</accession>
<comment type="caution">
    <text evidence="1">The sequence shown here is derived from an EMBL/GenBank/DDBJ whole genome shotgun (WGS) entry which is preliminary data.</text>
</comment>
<protein>
    <submittedName>
        <fullName evidence="1">Uncharacterized protein</fullName>
    </submittedName>
</protein>
<evidence type="ECO:0000313" key="3">
    <source>
        <dbReference type="Proteomes" id="UP001152797"/>
    </source>
</evidence>
<dbReference type="EMBL" id="CAMXCT020000734">
    <property type="protein sequence ID" value="CAL1136012.1"/>
    <property type="molecule type" value="Genomic_DNA"/>
</dbReference>
<gene>
    <name evidence="1" type="ORF">C1SCF055_LOCUS10313</name>
</gene>
<dbReference type="EMBL" id="CAMXCT030000734">
    <property type="protein sequence ID" value="CAL4769949.1"/>
    <property type="molecule type" value="Genomic_DNA"/>
</dbReference>
<dbReference type="AlphaFoldDB" id="A0A9P1BZH0"/>
<keyword evidence="3" id="KW-1185">Reference proteome</keyword>
<organism evidence="1">
    <name type="scientific">Cladocopium goreaui</name>
    <dbReference type="NCBI Taxonomy" id="2562237"/>
    <lineage>
        <taxon>Eukaryota</taxon>
        <taxon>Sar</taxon>
        <taxon>Alveolata</taxon>
        <taxon>Dinophyceae</taxon>
        <taxon>Suessiales</taxon>
        <taxon>Symbiodiniaceae</taxon>
        <taxon>Cladocopium</taxon>
    </lineage>
</organism>
<reference evidence="1" key="1">
    <citation type="submission" date="2022-10" db="EMBL/GenBank/DDBJ databases">
        <authorList>
            <person name="Chen Y."/>
            <person name="Dougan E. K."/>
            <person name="Chan C."/>
            <person name="Rhodes N."/>
            <person name="Thang M."/>
        </authorList>
    </citation>
    <scope>NUCLEOTIDE SEQUENCE</scope>
</reference>
<sequence length="627" mass="69990">MEMAKQVARSIAGGAACVAAEPVTTGSSDLLECCRADSAGNRHLDDGGCWPQLENRTDSIQSCCTDLLSALIFKAYSLIQEMQFVASATLALWLQKTFGQLEQRKMMPIVQEAMLKHKDALHQRAFTALDWPALGQHHFQIAAHEANESLGAVVARKGSKDYALMAAWGSALLGLQDDDDGAVTEVSLMCNVSKEVETLKPEQLKHFEHFADEPAYAFFSPSPFNLVDVSREAEVKAFQKYPELGAWLWRVPEPKDGNIYADLLRKHGINQASLPFRTGAIVLCILYSLGRNGGWTSGAKELEVYEVGGGYGSLVSMAGRARRPHRGDVSHMGFQSWNIFDLEHVSALQGWYLSKTLPKNFELERFCARGLRRKIVGSLATAETWQLPTSTRSVVRLIATKVKDLWLFSHRSTQSGARVRVMLASFSWSECEMEEFLWYFNHILPLCEYLIFGYSIAIPWEDSKIKYELITQHMVPLSKDEALAAVQRSKVLKGLSIHGQVRVAALLRRTCYQPGERLWSAQEGEVQEKRLVLIERGDAELWLPEADGERFVGLIGPTKVLGGLFAVGSASRQVFSARVPEGDDAKPLHAWEIEASDLEQFESLFNAADLCALRRRVLQDVRIQLMP</sequence>
<evidence type="ECO:0000313" key="1">
    <source>
        <dbReference type="EMBL" id="CAI3982637.1"/>
    </source>
</evidence>
<name>A0A9P1BZH0_9DINO</name>
<proteinExistence type="predicted"/>
<evidence type="ECO:0000313" key="2">
    <source>
        <dbReference type="EMBL" id="CAL4769949.1"/>
    </source>
</evidence>
<dbReference type="EMBL" id="CAMXCT010000734">
    <property type="protein sequence ID" value="CAI3982637.1"/>
    <property type="molecule type" value="Genomic_DNA"/>
</dbReference>